<keyword evidence="1" id="KW-0472">Membrane</keyword>
<keyword evidence="1" id="KW-0812">Transmembrane</keyword>
<protein>
    <submittedName>
        <fullName evidence="2">Uncharacterized protein</fullName>
    </submittedName>
</protein>
<evidence type="ECO:0000313" key="5">
    <source>
        <dbReference type="Proteomes" id="UP000001950"/>
    </source>
</evidence>
<sequence length="231" mass="27556">MPIKVSQPLRLFKISPLVSFKPGAGVVYHPSAHEAYLNEKLRLEKAAKKGIKLPQTRSDCFYNGLNPDKIITNEWQSLDVGRKPMRGGYNFSSFRLPQVEAFNEDELAKFFDLENFMKRYSLKEMWKSAKFRYRFSAMMYLSVLFPAVLIWSEAIWRNRYEPLEPGIPNEDYHKHFIWHALGHKLDHHAFVQYSEARRTHKWRNDKINPEDYIPPQYRYLQKLPEDFCKHQ</sequence>
<dbReference type="OrthoDB" id="389832at2759"/>
<reference evidence="2 5" key="1">
    <citation type="journal article" date="2005" name="Science">
        <title>Genome of the host-cell transforming parasite Theileria annulata compared with T. parva.</title>
        <authorList>
            <person name="Pain A."/>
            <person name="Renauld H."/>
            <person name="Berriman M."/>
            <person name="Murphy L."/>
            <person name="Yeats C.A."/>
            <person name="Weir W."/>
            <person name="Kerhornou A."/>
            <person name="Aslett M."/>
            <person name="Bishop R."/>
            <person name="Bouchier C."/>
            <person name="Cochet M."/>
            <person name="Coulson R.M.R."/>
            <person name="Cronin A."/>
            <person name="de Villiers E.P."/>
            <person name="Fraser A."/>
            <person name="Fosker N."/>
            <person name="Gardner M."/>
            <person name="Goble A."/>
            <person name="Griffiths-Jones S."/>
            <person name="Harris D.E."/>
            <person name="Katzer F."/>
            <person name="Larke N."/>
            <person name="Lord A."/>
            <person name="Maser P."/>
            <person name="McKellar S."/>
            <person name="Mooney P."/>
            <person name="Morton F."/>
            <person name="Nene V."/>
            <person name="O'Neil S."/>
            <person name="Price C."/>
            <person name="Quail M.A."/>
            <person name="Rabbinowitsch E."/>
            <person name="Rawlings N.D."/>
            <person name="Rutter S."/>
            <person name="Saunders D."/>
            <person name="Seeger K."/>
            <person name="Shah T."/>
            <person name="Squares R."/>
            <person name="Squares S."/>
            <person name="Tivey A."/>
            <person name="Walker A.R."/>
            <person name="Woodward J."/>
            <person name="Dobbelaere D.A.E."/>
            <person name="Langsley G."/>
            <person name="Rajandream M.A."/>
            <person name="McKeever D."/>
            <person name="Shiels B."/>
            <person name="Tait A."/>
            <person name="Barrell B.G."/>
            <person name="Hall N."/>
        </authorList>
    </citation>
    <scope>NUCLEOTIDE SEQUENCE [LARGE SCALE GENOMIC DNA]</scope>
    <source>
        <strain evidence="5">Ankara</strain>
        <strain evidence="2">Ankara isolate clone C9</strain>
    </source>
</reference>
<evidence type="ECO:0000256" key="1">
    <source>
        <dbReference type="SAM" id="Phobius"/>
    </source>
</evidence>
<feature type="transmembrane region" description="Helical" evidence="1">
    <location>
        <begin position="133"/>
        <end position="152"/>
    </location>
</feature>
<dbReference type="InParanoid" id="Q4UBZ9"/>
<evidence type="ECO:0000313" key="4">
    <source>
        <dbReference type="EMBL" id="SVP93586.1"/>
    </source>
</evidence>
<dbReference type="EMBL" id="UIVT01000003">
    <property type="protein sequence ID" value="SVP93586.1"/>
    <property type="molecule type" value="Genomic_DNA"/>
</dbReference>
<dbReference type="eggNOG" id="ENOG502SS2P">
    <property type="taxonomic scope" value="Eukaryota"/>
</dbReference>
<gene>
    <name evidence="2" type="ORF">TA04570</name>
    <name evidence="4" type="ORF">TAT_000257900</name>
    <name evidence="3" type="ORF">TAV_000258000</name>
</gene>
<organism evidence="2 5">
    <name type="scientific">Theileria annulata</name>
    <dbReference type="NCBI Taxonomy" id="5874"/>
    <lineage>
        <taxon>Eukaryota</taxon>
        <taxon>Sar</taxon>
        <taxon>Alveolata</taxon>
        <taxon>Apicomplexa</taxon>
        <taxon>Aconoidasida</taxon>
        <taxon>Piroplasmida</taxon>
        <taxon>Theileriidae</taxon>
        <taxon>Theileria</taxon>
    </lineage>
</organism>
<dbReference type="AlphaFoldDB" id="Q4UBZ9"/>
<reference evidence="3" key="2">
    <citation type="submission" date="2018-07" db="EMBL/GenBank/DDBJ databases">
        <authorList>
            <person name="Quirk P.G."/>
            <person name="Krulwich T.A."/>
        </authorList>
    </citation>
    <scope>NUCLEOTIDE SEQUENCE</scope>
    <source>
        <strain evidence="3">Anand</strain>
    </source>
</reference>
<dbReference type="RefSeq" id="XP_955128.1">
    <property type="nucleotide sequence ID" value="XM_950035.1"/>
</dbReference>
<evidence type="ECO:0000313" key="3">
    <source>
        <dbReference type="EMBL" id="SVP92782.1"/>
    </source>
</evidence>
<dbReference type="OMA" id="YYPTSEM"/>
<dbReference type="Proteomes" id="UP000001950">
    <property type="component" value="Chromosome 3"/>
</dbReference>
<dbReference type="GeneID" id="3864892"/>
<dbReference type="EMBL" id="UIVS01000003">
    <property type="protein sequence ID" value="SVP92782.1"/>
    <property type="molecule type" value="Genomic_DNA"/>
</dbReference>
<proteinExistence type="predicted"/>
<accession>Q4UBZ9</accession>
<name>Q4UBZ9_THEAN</name>
<dbReference type="KEGG" id="tan:TA04570"/>
<evidence type="ECO:0000313" key="2">
    <source>
        <dbReference type="EMBL" id="CAI75652.1"/>
    </source>
</evidence>
<dbReference type="FunCoup" id="Q4UBZ9">
    <property type="interactions" value="41"/>
</dbReference>
<dbReference type="VEuPathDB" id="PiroplasmaDB:TA04570"/>
<keyword evidence="5" id="KW-1185">Reference proteome</keyword>
<keyword evidence="1" id="KW-1133">Transmembrane helix</keyword>
<dbReference type="EMBL" id="CR940352">
    <property type="protein sequence ID" value="CAI75652.1"/>
    <property type="molecule type" value="Genomic_DNA"/>
</dbReference>